<evidence type="ECO:0000313" key="2">
    <source>
        <dbReference type="EnsemblMetazoa" id="MESCA001858-PA"/>
    </source>
</evidence>
<feature type="compositionally biased region" description="Basic and acidic residues" evidence="1">
    <location>
        <begin position="155"/>
        <end position="165"/>
    </location>
</feature>
<dbReference type="EnsemblMetazoa" id="MESCA001858-RA">
    <property type="protein sequence ID" value="MESCA001858-PA"/>
    <property type="gene ID" value="MESCA001858"/>
</dbReference>
<proteinExistence type="predicted"/>
<organism evidence="2 3">
    <name type="scientific">Megaselia scalaris</name>
    <name type="common">Humpbacked fly</name>
    <name type="synonym">Phora scalaris</name>
    <dbReference type="NCBI Taxonomy" id="36166"/>
    <lineage>
        <taxon>Eukaryota</taxon>
        <taxon>Metazoa</taxon>
        <taxon>Ecdysozoa</taxon>
        <taxon>Arthropoda</taxon>
        <taxon>Hexapoda</taxon>
        <taxon>Insecta</taxon>
        <taxon>Pterygota</taxon>
        <taxon>Neoptera</taxon>
        <taxon>Endopterygota</taxon>
        <taxon>Diptera</taxon>
        <taxon>Brachycera</taxon>
        <taxon>Muscomorpha</taxon>
        <taxon>Platypezoidea</taxon>
        <taxon>Phoridae</taxon>
        <taxon>Megaseliini</taxon>
        <taxon>Megaselia</taxon>
    </lineage>
</organism>
<protein>
    <recommendedName>
        <fullName evidence="4">Retrotransposon gag domain-containing protein</fullName>
    </recommendedName>
</protein>
<name>T1GET7_MEGSC</name>
<keyword evidence="3" id="KW-1185">Reference proteome</keyword>
<evidence type="ECO:0008006" key="4">
    <source>
        <dbReference type="Google" id="ProtNLM"/>
    </source>
</evidence>
<dbReference type="Proteomes" id="UP000015102">
    <property type="component" value="Unassembled WGS sequence"/>
</dbReference>
<evidence type="ECO:0000256" key="1">
    <source>
        <dbReference type="SAM" id="MobiDB-lite"/>
    </source>
</evidence>
<dbReference type="EMBL" id="CAQQ02053799">
    <property type="status" value="NOT_ANNOTATED_CDS"/>
    <property type="molecule type" value="Genomic_DNA"/>
</dbReference>
<accession>T1GET7</accession>
<feature type="compositionally biased region" description="Polar residues" evidence="1">
    <location>
        <begin position="179"/>
        <end position="191"/>
    </location>
</feature>
<dbReference type="HOGENOM" id="CLU_853336_0_0_1"/>
<reference evidence="3" key="1">
    <citation type="submission" date="2013-02" db="EMBL/GenBank/DDBJ databases">
        <authorList>
            <person name="Hughes D."/>
        </authorList>
    </citation>
    <scope>NUCLEOTIDE SEQUENCE</scope>
    <source>
        <strain>Durham</strain>
        <strain evidence="3">NC isolate 2 -- Noor lab</strain>
    </source>
</reference>
<evidence type="ECO:0000313" key="3">
    <source>
        <dbReference type="Proteomes" id="UP000015102"/>
    </source>
</evidence>
<dbReference type="STRING" id="36166.T1GET7"/>
<sequence length="326" mass="38027">MKLKINELASAANASQLIVLRRWAEEVQNEKEELYLNKLAYGIPVTECQELLKENNIRIMGSELRQRNALRSYLNNSTGILRESFVIMAEDFALKQETQLHQNVTGSFGTEVEPALDTVRREVVQKTHSIEVDPISLEQGKEKSRNVPLSSSTIRSDEIQDKQIRDCTLQARQDDSSPKKSQNKVTTPTTEEQSRNYRKPSRSFRVDESETDEESYSSEVRQKKHRRGGMDTASLMDTVRKWNIHFADSGKPQDAIRFIDDLEIRADCYQIDKNRLPRAMPELLRSQALDWYRNNQEEWLTWNSFVQSFTEFFVPQRMRMQIEDEV</sequence>
<dbReference type="AlphaFoldDB" id="T1GET7"/>
<reference evidence="2" key="2">
    <citation type="submission" date="2015-06" db="UniProtKB">
        <authorList>
            <consortium name="EnsemblMetazoa"/>
        </authorList>
    </citation>
    <scope>IDENTIFICATION</scope>
</reference>
<feature type="region of interest" description="Disordered" evidence="1">
    <location>
        <begin position="134"/>
        <end position="230"/>
    </location>
</feature>